<feature type="signal peptide" evidence="12">
    <location>
        <begin position="1"/>
        <end position="22"/>
    </location>
</feature>
<dbReference type="Pfam" id="PF13715">
    <property type="entry name" value="CarbopepD_reg_2"/>
    <property type="match status" value="1"/>
</dbReference>
<dbReference type="Pfam" id="PF07715">
    <property type="entry name" value="Plug"/>
    <property type="match status" value="1"/>
</dbReference>
<reference evidence="15 16" key="1">
    <citation type="submission" date="2024-09" db="EMBL/GenBank/DDBJ databases">
        <authorList>
            <person name="Sun Q."/>
            <person name="Mori K."/>
        </authorList>
    </citation>
    <scope>NUCLEOTIDE SEQUENCE [LARGE SCALE GENOMIC DNA]</scope>
    <source>
        <strain evidence="15 16">CECT 8286</strain>
    </source>
</reference>
<evidence type="ECO:0000313" key="16">
    <source>
        <dbReference type="Proteomes" id="UP001589605"/>
    </source>
</evidence>
<comment type="similarity">
    <text evidence="10 11">Belongs to the TonB-dependent receptor family.</text>
</comment>
<dbReference type="InterPro" id="IPR000531">
    <property type="entry name" value="Beta-barrel_TonB"/>
</dbReference>
<evidence type="ECO:0000256" key="10">
    <source>
        <dbReference type="PROSITE-ProRule" id="PRU01360"/>
    </source>
</evidence>
<evidence type="ECO:0000256" key="6">
    <source>
        <dbReference type="ARBA" id="ARBA00023077"/>
    </source>
</evidence>
<protein>
    <submittedName>
        <fullName evidence="15">TonB-dependent receptor domain-containing protein</fullName>
    </submittedName>
</protein>
<keyword evidence="7 10" id="KW-0472">Membrane</keyword>
<evidence type="ECO:0000256" key="4">
    <source>
        <dbReference type="ARBA" id="ARBA00022692"/>
    </source>
</evidence>
<feature type="domain" description="TonB-dependent receptor plug" evidence="14">
    <location>
        <begin position="124"/>
        <end position="228"/>
    </location>
</feature>
<keyword evidence="2 10" id="KW-0813">Transport</keyword>
<feature type="domain" description="TonB-dependent receptor-like beta-barrel" evidence="13">
    <location>
        <begin position="531"/>
        <end position="765"/>
    </location>
</feature>
<dbReference type="CDD" id="cd01347">
    <property type="entry name" value="ligand_gated_channel"/>
    <property type="match status" value="1"/>
</dbReference>
<evidence type="ECO:0000256" key="1">
    <source>
        <dbReference type="ARBA" id="ARBA00004571"/>
    </source>
</evidence>
<evidence type="ECO:0000256" key="9">
    <source>
        <dbReference type="ARBA" id="ARBA00023237"/>
    </source>
</evidence>
<evidence type="ECO:0000256" key="12">
    <source>
        <dbReference type="SAM" id="SignalP"/>
    </source>
</evidence>
<accession>A0ABV5EXC0</accession>
<dbReference type="InterPro" id="IPR008969">
    <property type="entry name" value="CarboxyPept-like_regulatory"/>
</dbReference>
<dbReference type="PROSITE" id="PS52016">
    <property type="entry name" value="TONB_DEPENDENT_REC_3"/>
    <property type="match status" value="1"/>
</dbReference>
<dbReference type="RefSeq" id="WP_382380195.1">
    <property type="nucleotide sequence ID" value="NZ_JBHMEZ010000001.1"/>
</dbReference>
<keyword evidence="4 10" id="KW-0812">Transmembrane</keyword>
<evidence type="ECO:0000259" key="14">
    <source>
        <dbReference type="Pfam" id="PF07715"/>
    </source>
</evidence>
<feature type="chain" id="PRO_5046437021" evidence="12">
    <location>
        <begin position="23"/>
        <end position="791"/>
    </location>
</feature>
<dbReference type="Proteomes" id="UP001589605">
    <property type="component" value="Unassembled WGS sequence"/>
</dbReference>
<evidence type="ECO:0000256" key="3">
    <source>
        <dbReference type="ARBA" id="ARBA00022452"/>
    </source>
</evidence>
<dbReference type="SUPFAM" id="SSF49464">
    <property type="entry name" value="Carboxypeptidase regulatory domain-like"/>
    <property type="match status" value="1"/>
</dbReference>
<dbReference type="Gene3D" id="2.170.130.10">
    <property type="entry name" value="TonB-dependent receptor, plug domain"/>
    <property type="match status" value="1"/>
</dbReference>
<name>A0ABV5EXC0_9FLAO</name>
<keyword evidence="16" id="KW-1185">Reference proteome</keyword>
<keyword evidence="8 15" id="KW-0675">Receptor</keyword>
<keyword evidence="6 11" id="KW-0798">TonB box</keyword>
<evidence type="ECO:0000259" key="13">
    <source>
        <dbReference type="Pfam" id="PF00593"/>
    </source>
</evidence>
<keyword evidence="5 12" id="KW-0732">Signal</keyword>
<dbReference type="InterPro" id="IPR039426">
    <property type="entry name" value="TonB-dep_rcpt-like"/>
</dbReference>
<organism evidence="15 16">
    <name type="scientific">Formosa undariae</name>
    <dbReference type="NCBI Taxonomy" id="1325436"/>
    <lineage>
        <taxon>Bacteria</taxon>
        <taxon>Pseudomonadati</taxon>
        <taxon>Bacteroidota</taxon>
        <taxon>Flavobacteriia</taxon>
        <taxon>Flavobacteriales</taxon>
        <taxon>Flavobacteriaceae</taxon>
        <taxon>Formosa</taxon>
    </lineage>
</organism>
<evidence type="ECO:0000256" key="5">
    <source>
        <dbReference type="ARBA" id="ARBA00022729"/>
    </source>
</evidence>
<dbReference type="Gene3D" id="2.40.170.20">
    <property type="entry name" value="TonB-dependent receptor, beta-barrel domain"/>
    <property type="match status" value="1"/>
</dbReference>
<comment type="caution">
    <text evidence="15">The sequence shown here is derived from an EMBL/GenBank/DDBJ whole genome shotgun (WGS) entry which is preliminary data.</text>
</comment>
<gene>
    <name evidence="15" type="ORF">ACFFVB_00825</name>
</gene>
<keyword evidence="3 10" id="KW-1134">Transmembrane beta strand</keyword>
<dbReference type="Gene3D" id="2.60.40.1120">
    <property type="entry name" value="Carboxypeptidase-like, regulatory domain"/>
    <property type="match status" value="1"/>
</dbReference>
<dbReference type="InterPro" id="IPR012910">
    <property type="entry name" value="Plug_dom"/>
</dbReference>
<evidence type="ECO:0000256" key="8">
    <source>
        <dbReference type="ARBA" id="ARBA00023170"/>
    </source>
</evidence>
<dbReference type="Pfam" id="PF00593">
    <property type="entry name" value="TonB_dep_Rec_b-barrel"/>
    <property type="match status" value="1"/>
</dbReference>
<proteinExistence type="inferred from homology"/>
<dbReference type="PANTHER" id="PTHR30069">
    <property type="entry name" value="TONB-DEPENDENT OUTER MEMBRANE RECEPTOR"/>
    <property type="match status" value="1"/>
</dbReference>
<evidence type="ECO:0000256" key="2">
    <source>
        <dbReference type="ARBA" id="ARBA00022448"/>
    </source>
</evidence>
<dbReference type="PANTHER" id="PTHR30069:SF29">
    <property type="entry name" value="HEMOGLOBIN AND HEMOGLOBIN-HAPTOGLOBIN-BINDING PROTEIN 1-RELATED"/>
    <property type="match status" value="1"/>
</dbReference>
<evidence type="ECO:0000256" key="7">
    <source>
        <dbReference type="ARBA" id="ARBA00023136"/>
    </source>
</evidence>
<dbReference type="SUPFAM" id="SSF56935">
    <property type="entry name" value="Porins"/>
    <property type="match status" value="1"/>
</dbReference>
<keyword evidence="9 10" id="KW-0998">Cell outer membrane</keyword>
<dbReference type="EMBL" id="JBHMEZ010000001">
    <property type="protein sequence ID" value="MFB9051608.1"/>
    <property type="molecule type" value="Genomic_DNA"/>
</dbReference>
<dbReference type="InterPro" id="IPR037066">
    <property type="entry name" value="Plug_dom_sf"/>
</dbReference>
<evidence type="ECO:0000256" key="11">
    <source>
        <dbReference type="RuleBase" id="RU003357"/>
    </source>
</evidence>
<evidence type="ECO:0000313" key="15">
    <source>
        <dbReference type="EMBL" id="MFB9051608.1"/>
    </source>
</evidence>
<sequence length="791" mass="88900">MLRYLIPILVIVLHFSSPALRAQNNTGTIEGKITNVNGEPLMGINILVEGNHKGTTTNFDGIFTLNLSHLGEIKLAVSGIGFITQRVKVDLKQGDRIVINILMQDDVQGLEEIVLVSKNESTKLRESAKAVSVLETKELKLQTSNLGEVLTTIAGVNVRTGGGLGSESRFSLNGLTDDQIRFMMDGIPLDLMGYSAGIANVPINLIERIEIYKGVVPVAFGADALGGAVNLVTPKGSLNNRGSFSYQTGSFGTHRLALNGATALNNSGLFLRGSAYYDAAKNNYKVDVEVPDEQGRLNEVTVPRFHDAYNARGARATLGIKDKDWADEVSLEVFGNQYEKEIQNNNVMSIVYGEIKSEEDNYGVLGRYKNKMNTKLSLDASVGYTHREIQFTDISSYIYTWYGDRVRDNNGDIRESTPGELGSATDLLTADQNIYGRFILKYKLDDQQNFSFSSSPTYTDRDVDQRYIPEGQPEAPATINRTVFTWVNGLEYNWKSANNKIENSLFVKDYIQNVQAIKETSALPINRDRESHNLGFGNALRYKLNEQWLFKTSYEWAARLPTADEIFGNGRLIVPNLDLKPERSHNVNLEVNYNNKLSSATDWGIGMTGFLRRTEQLILLLGNDEAFSYQNVFSAVSQGIEATGFWKSENKRLGVEANVTWQDFRNQSKEGEFKNYKGDRISNRPYLFANATINYRFPKLFKSADDFNIFLGNRYVHEFYRGWESVGLKEFKDKIPSQFVQNLGFTYKLPIKNSNTALTSEIQNITNEKVYDFFGVQKPGRAFYIKLTTQF</sequence>
<comment type="subcellular location">
    <subcellularLocation>
        <location evidence="1 10">Cell outer membrane</location>
        <topology evidence="1 10">Multi-pass membrane protein</topology>
    </subcellularLocation>
</comment>
<dbReference type="InterPro" id="IPR036942">
    <property type="entry name" value="Beta-barrel_TonB_sf"/>
</dbReference>